<proteinExistence type="predicted"/>
<dbReference type="EMBL" id="AVOT02070801">
    <property type="protein sequence ID" value="MBW0561286.1"/>
    <property type="molecule type" value="Genomic_DNA"/>
</dbReference>
<gene>
    <name evidence="1" type="ORF">O181_101001</name>
</gene>
<accession>A0A9Q3JGB6</accession>
<name>A0A9Q3JGB6_9BASI</name>
<evidence type="ECO:0000313" key="2">
    <source>
        <dbReference type="Proteomes" id="UP000765509"/>
    </source>
</evidence>
<comment type="caution">
    <text evidence="1">The sequence shown here is derived from an EMBL/GenBank/DDBJ whole genome shotgun (WGS) entry which is preliminary data.</text>
</comment>
<sequence>MQICARIASKVILLNAPDENFISFIARQWKELRIQVQNLENSTGHNAAYFQEQLEKGDKERLELKEDNQSRINNISLKNDFPRQSTPILDRDVLNLNNDYITQFQVMQKWKLLASLKTFKD</sequence>
<protein>
    <submittedName>
        <fullName evidence="1">Uncharacterized protein</fullName>
    </submittedName>
</protein>
<keyword evidence="2" id="KW-1185">Reference proteome</keyword>
<organism evidence="1 2">
    <name type="scientific">Austropuccinia psidii MF-1</name>
    <dbReference type="NCBI Taxonomy" id="1389203"/>
    <lineage>
        <taxon>Eukaryota</taxon>
        <taxon>Fungi</taxon>
        <taxon>Dikarya</taxon>
        <taxon>Basidiomycota</taxon>
        <taxon>Pucciniomycotina</taxon>
        <taxon>Pucciniomycetes</taxon>
        <taxon>Pucciniales</taxon>
        <taxon>Sphaerophragmiaceae</taxon>
        <taxon>Austropuccinia</taxon>
    </lineage>
</organism>
<dbReference type="Proteomes" id="UP000765509">
    <property type="component" value="Unassembled WGS sequence"/>
</dbReference>
<reference evidence="1" key="1">
    <citation type="submission" date="2021-03" db="EMBL/GenBank/DDBJ databases">
        <title>Draft genome sequence of rust myrtle Austropuccinia psidii MF-1, a brazilian biotype.</title>
        <authorList>
            <person name="Quecine M.C."/>
            <person name="Pachon D.M.R."/>
            <person name="Bonatelli M.L."/>
            <person name="Correr F.H."/>
            <person name="Franceschini L.M."/>
            <person name="Leite T.F."/>
            <person name="Margarido G.R.A."/>
            <person name="Almeida C.A."/>
            <person name="Ferrarezi J.A."/>
            <person name="Labate C.A."/>
        </authorList>
    </citation>
    <scope>NUCLEOTIDE SEQUENCE</scope>
    <source>
        <strain evidence="1">MF-1</strain>
    </source>
</reference>
<evidence type="ECO:0000313" key="1">
    <source>
        <dbReference type="EMBL" id="MBW0561286.1"/>
    </source>
</evidence>
<dbReference type="AlphaFoldDB" id="A0A9Q3JGB6"/>